<evidence type="ECO:0000256" key="1">
    <source>
        <dbReference type="SAM" id="MobiDB-lite"/>
    </source>
</evidence>
<dbReference type="SUPFAM" id="SSF52980">
    <property type="entry name" value="Restriction endonuclease-like"/>
    <property type="match status" value="1"/>
</dbReference>
<comment type="caution">
    <text evidence="2">The sequence shown here is derived from an EMBL/GenBank/DDBJ whole genome shotgun (WGS) entry which is preliminary data.</text>
</comment>
<dbReference type="AlphaFoldDB" id="A0A8K0DAC8"/>
<dbReference type="Gene3D" id="3.90.320.10">
    <property type="match status" value="1"/>
</dbReference>
<name>A0A8K0DAC8_IGNLU</name>
<dbReference type="OrthoDB" id="261614at2759"/>
<reference evidence="2" key="1">
    <citation type="submission" date="2019-08" db="EMBL/GenBank/DDBJ databases">
        <title>The genome of the North American firefly Photinus pyralis.</title>
        <authorList>
            <consortium name="Photinus pyralis genome working group"/>
            <person name="Fallon T.R."/>
            <person name="Sander Lower S.E."/>
            <person name="Weng J.-K."/>
        </authorList>
    </citation>
    <scope>NUCLEOTIDE SEQUENCE</scope>
    <source>
        <strain evidence="2">TRF0915ILg1</strain>
        <tissue evidence="2">Whole body</tissue>
    </source>
</reference>
<protein>
    <submittedName>
        <fullName evidence="2">Uncharacterized protein</fullName>
    </submittedName>
</protein>
<gene>
    <name evidence="2" type="ORF">ILUMI_06402</name>
</gene>
<dbReference type="GO" id="GO:0006281">
    <property type="term" value="P:DNA repair"/>
    <property type="evidence" value="ECO:0007669"/>
    <property type="project" value="UniProtKB-ARBA"/>
</dbReference>
<feature type="region of interest" description="Disordered" evidence="1">
    <location>
        <begin position="168"/>
        <end position="192"/>
    </location>
</feature>
<organism evidence="2 3">
    <name type="scientific">Ignelater luminosus</name>
    <name type="common">Cucubano</name>
    <name type="synonym">Pyrophorus luminosus</name>
    <dbReference type="NCBI Taxonomy" id="2038154"/>
    <lineage>
        <taxon>Eukaryota</taxon>
        <taxon>Metazoa</taxon>
        <taxon>Ecdysozoa</taxon>
        <taxon>Arthropoda</taxon>
        <taxon>Hexapoda</taxon>
        <taxon>Insecta</taxon>
        <taxon>Pterygota</taxon>
        <taxon>Neoptera</taxon>
        <taxon>Endopterygota</taxon>
        <taxon>Coleoptera</taxon>
        <taxon>Polyphaga</taxon>
        <taxon>Elateriformia</taxon>
        <taxon>Elateroidea</taxon>
        <taxon>Elateridae</taxon>
        <taxon>Agrypninae</taxon>
        <taxon>Pyrophorini</taxon>
        <taxon>Ignelater</taxon>
    </lineage>
</organism>
<evidence type="ECO:0000313" key="3">
    <source>
        <dbReference type="Proteomes" id="UP000801492"/>
    </source>
</evidence>
<dbReference type="Proteomes" id="UP000801492">
    <property type="component" value="Unassembled WGS sequence"/>
</dbReference>
<sequence>MYKSQNLVHTAAGFREHCSDLMVEELCKESCNKTMEQSNSPLWHELRYARITASKAYSVLHCKTTEGTVVEGILGAYKIKDSQAMERGPDEKQTNTVSVENSIVQDNTQILSSSSCQKEFEYKSVPITCARPHSSNANTDIRYGGDTKLQHFLFTRRAKRNLSILKKHFEKPKKQNKSSTTAKPKTETSYRF</sequence>
<accession>A0A8K0DAC8</accession>
<dbReference type="EMBL" id="VTPC01002638">
    <property type="protein sequence ID" value="KAF2899781.1"/>
    <property type="molecule type" value="Genomic_DNA"/>
</dbReference>
<dbReference type="InterPro" id="IPR011335">
    <property type="entry name" value="Restrct_endonuc-II-like"/>
</dbReference>
<proteinExistence type="predicted"/>
<dbReference type="InterPro" id="IPR011604">
    <property type="entry name" value="PDDEXK-like_dom_sf"/>
</dbReference>
<keyword evidence="3" id="KW-1185">Reference proteome</keyword>
<evidence type="ECO:0000313" key="2">
    <source>
        <dbReference type="EMBL" id="KAF2899781.1"/>
    </source>
</evidence>